<dbReference type="AlphaFoldDB" id="A0A381NJA0"/>
<evidence type="ECO:0000313" key="1">
    <source>
        <dbReference type="EMBL" id="SUZ54630.1"/>
    </source>
</evidence>
<accession>A0A381NJA0</accession>
<gene>
    <name evidence="1" type="ORF">METZ01_LOCUS7484</name>
</gene>
<reference evidence="1" key="1">
    <citation type="submission" date="2018-05" db="EMBL/GenBank/DDBJ databases">
        <authorList>
            <person name="Lanie J.A."/>
            <person name="Ng W.-L."/>
            <person name="Kazmierczak K.M."/>
            <person name="Andrzejewski T.M."/>
            <person name="Davidsen T.M."/>
            <person name="Wayne K.J."/>
            <person name="Tettelin H."/>
            <person name="Glass J.I."/>
            <person name="Rusch D."/>
            <person name="Podicherti R."/>
            <person name="Tsui H.-C.T."/>
            <person name="Winkler M.E."/>
        </authorList>
    </citation>
    <scope>NUCLEOTIDE SEQUENCE</scope>
</reference>
<organism evidence="1">
    <name type="scientific">marine metagenome</name>
    <dbReference type="NCBI Taxonomy" id="408172"/>
    <lineage>
        <taxon>unclassified sequences</taxon>
        <taxon>metagenomes</taxon>
        <taxon>ecological metagenomes</taxon>
    </lineage>
</organism>
<sequence>MLTTIGSADIRIELRMYDADPLPGILVVGIDDFTAAIKTVGGHVVASVCLARRDIDG</sequence>
<dbReference type="EMBL" id="UINC01000399">
    <property type="protein sequence ID" value="SUZ54630.1"/>
    <property type="molecule type" value="Genomic_DNA"/>
</dbReference>
<name>A0A381NJA0_9ZZZZ</name>
<proteinExistence type="predicted"/>
<protein>
    <submittedName>
        <fullName evidence="1">Uncharacterized protein</fullName>
    </submittedName>
</protein>